<dbReference type="PANTHER" id="PTHR43133:SF8">
    <property type="entry name" value="RNA POLYMERASE SIGMA FACTOR HI_1459-RELATED"/>
    <property type="match status" value="1"/>
</dbReference>
<dbReference type="InterPro" id="IPR039425">
    <property type="entry name" value="RNA_pol_sigma-70-like"/>
</dbReference>
<feature type="domain" description="RNA polymerase sigma-70 region 2" evidence="6">
    <location>
        <begin position="28"/>
        <end position="87"/>
    </location>
</feature>
<keyword evidence="3" id="KW-0731">Sigma factor</keyword>
<dbReference type="RefSeq" id="WP_367920701.1">
    <property type="nucleotide sequence ID" value="NZ_BAABAC010000036.1"/>
</dbReference>
<sequence length="188" mass="20336">MAAPSENVPDTALLDATRRGDEAGFAALYERYTATARKVAHRAGVRPSDLDDVVADTWARLLRAIRGGRGPTDNFPGYLATTIRRVAWAHSQHHATVVLPDNEATLDGVWHDELPESIVDTDLGRALRDLPPSWLEVIWRVEVIGEKVAAIAEEQGRSANSVSATASRARRRLRDLLDGAGGNLAGVA</sequence>
<dbReference type="EMBL" id="JBHTLX010000002">
    <property type="protein sequence ID" value="MFD1246330.1"/>
    <property type="molecule type" value="Genomic_DNA"/>
</dbReference>
<dbReference type="Pfam" id="PF04542">
    <property type="entry name" value="Sigma70_r2"/>
    <property type="match status" value="1"/>
</dbReference>
<dbReference type="Proteomes" id="UP001597229">
    <property type="component" value="Unassembled WGS sequence"/>
</dbReference>
<comment type="similarity">
    <text evidence="1">Belongs to the sigma-70 factor family. ECF subfamily.</text>
</comment>
<protein>
    <submittedName>
        <fullName evidence="7">RNA polymerase sigma factor</fullName>
    </submittedName>
</protein>
<dbReference type="InterPro" id="IPR013325">
    <property type="entry name" value="RNA_pol_sigma_r2"/>
</dbReference>
<keyword evidence="2" id="KW-0805">Transcription regulation</keyword>
<accession>A0ABW3VUT9</accession>
<evidence type="ECO:0000256" key="5">
    <source>
        <dbReference type="ARBA" id="ARBA00023163"/>
    </source>
</evidence>
<evidence type="ECO:0000256" key="3">
    <source>
        <dbReference type="ARBA" id="ARBA00023082"/>
    </source>
</evidence>
<keyword evidence="4" id="KW-0238">DNA-binding</keyword>
<evidence type="ECO:0000256" key="1">
    <source>
        <dbReference type="ARBA" id="ARBA00010641"/>
    </source>
</evidence>
<evidence type="ECO:0000256" key="2">
    <source>
        <dbReference type="ARBA" id="ARBA00023015"/>
    </source>
</evidence>
<dbReference type="InterPro" id="IPR014284">
    <property type="entry name" value="RNA_pol_sigma-70_dom"/>
</dbReference>
<dbReference type="Gene3D" id="1.10.10.10">
    <property type="entry name" value="Winged helix-like DNA-binding domain superfamily/Winged helix DNA-binding domain"/>
    <property type="match status" value="1"/>
</dbReference>
<dbReference type="NCBIfam" id="TIGR02937">
    <property type="entry name" value="sigma70-ECF"/>
    <property type="match status" value="1"/>
</dbReference>
<dbReference type="Gene3D" id="1.10.1740.10">
    <property type="match status" value="1"/>
</dbReference>
<dbReference type="SUPFAM" id="SSF88946">
    <property type="entry name" value="Sigma2 domain of RNA polymerase sigma factors"/>
    <property type="match status" value="1"/>
</dbReference>
<keyword evidence="5" id="KW-0804">Transcription</keyword>
<evidence type="ECO:0000313" key="8">
    <source>
        <dbReference type="Proteomes" id="UP001597229"/>
    </source>
</evidence>
<dbReference type="SUPFAM" id="SSF88659">
    <property type="entry name" value="Sigma3 and sigma4 domains of RNA polymerase sigma factors"/>
    <property type="match status" value="1"/>
</dbReference>
<evidence type="ECO:0000313" key="7">
    <source>
        <dbReference type="EMBL" id="MFD1246330.1"/>
    </source>
</evidence>
<evidence type="ECO:0000256" key="4">
    <source>
        <dbReference type="ARBA" id="ARBA00023125"/>
    </source>
</evidence>
<reference evidence="8" key="1">
    <citation type="journal article" date="2019" name="Int. J. Syst. Evol. Microbiol.">
        <title>The Global Catalogue of Microorganisms (GCM) 10K type strain sequencing project: providing services to taxonomists for standard genome sequencing and annotation.</title>
        <authorList>
            <consortium name="The Broad Institute Genomics Platform"/>
            <consortium name="The Broad Institute Genome Sequencing Center for Infectious Disease"/>
            <person name="Wu L."/>
            <person name="Ma J."/>
        </authorList>
    </citation>
    <scope>NUCLEOTIDE SEQUENCE [LARGE SCALE GENOMIC DNA]</scope>
    <source>
        <strain evidence="8">CCUG 52478</strain>
    </source>
</reference>
<organism evidence="7 8">
    <name type="scientific">Nocardioides ginsengisoli</name>
    <dbReference type="NCBI Taxonomy" id="363868"/>
    <lineage>
        <taxon>Bacteria</taxon>
        <taxon>Bacillati</taxon>
        <taxon>Actinomycetota</taxon>
        <taxon>Actinomycetes</taxon>
        <taxon>Propionibacteriales</taxon>
        <taxon>Nocardioidaceae</taxon>
        <taxon>Nocardioides</taxon>
    </lineage>
</organism>
<dbReference type="InterPro" id="IPR013324">
    <property type="entry name" value="RNA_pol_sigma_r3/r4-like"/>
</dbReference>
<keyword evidence="8" id="KW-1185">Reference proteome</keyword>
<name>A0ABW3VUT9_9ACTN</name>
<proteinExistence type="inferred from homology"/>
<dbReference type="InterPro" id="IPR036388">
    <property type="entry name" value="WH-like_DNA-bd_sf"/>
</dbReference>
<dbReference type="InterPro" id="IPR007627">
    <property type="entry name" value="RNA_pol_sigma70_r2"/>
</dbReference>
<evidence type="ECO:0000259" key="6">
    <source>
        <dbReference type="Pfam" id="PF04542"/>
    </source>
</evidence>
<dbReference type="PANTHER" id="PTHR43133">
    <property type="entry name" value="RNA POLYMERASE ECF-TYPE SIGMA FACTO"/>
    <property type="match status" value="1"/>
</dbReference>
<gene>
    <name evidence="7" type="ORF">ACFQ3F_00880</name>
</gene>
<comment type="caution">
    <text evidence="7">The sequence shown here is derived from an EMBL/GenBank/DDBJ whole genome shotgun (WGS) entry which is preliminary data.</text>
</comment>